<proteinExistence type="predicted"/>
<evidence type="ECO:0000313" key="1">
    <source>
        <dbReference type="EMBL" id="DAF59991.1"/>
    </source>
</evidence>
<accession>A0A8S5TAI4</accession>
<sequence length="74" mass="8501">MIYMNTSSYLFSTPSFIEGVGRLLDFGSTLNNYNYSKSDKEADYRAISSDWRAVGNDMRKVMKSEVKKTLSKKQ</sequence>
<dbReference type="EMBL" id="BK032780">
    <property type="protein sequence ID" value="DAF59991.1"/>
    <property type="molecule type" value="Genomic_DNA"/>
</dbReference>
<reference evidence="1" key="1">
    <citation type="journal article" date="2021" name="Proc. Natl. Acad. Sci. U.S.A.">
        <title>A Catalog of Tens of Thousands of Viruses from Human Metagenomes Reveals Hidden Associations with Chronic Diseases.</title>
        <authorList>
            <person name="Tisza M.J."/>
            <person name="Buck C.B."/>
        </authorList>
    </citation>
    <scope>NUCLEOTIDE SEQUENCE</scope>
    <source>
        <strain evidence="1">CtGz830</strain>
    </source>
</reference>
<protein>
    <submittedName>
        <fullName evidence="1">Uncharacterized protein</fullName>
    </submittedName>
</protein>
<organism evidence="1">
    <name type="scientific">Siphoviridae sp. ctGz830</name>
    <dbReference type="NCBI Taxonomy" id="2827825"/>
    <lineage>
        <taxon>Viruses</taxon>
        <taxon>Duplodnaviria</taxon>
        <taxon>Heunggongvirae</taxon>
        <taxon>Uroviricota</taxon>
        <taxon>Caudoviricetes</taxon>
    </lineage>
</organism>
<name>A0A8S5TAI4_9CAUD</name>